<dbReference type="Gene3D" id="3.40.1190.20">
    <property type="match status" value="1"/>
</dbReference>
<dbReference type="InterPro" id="IPR029056">
    <property type="entry name" value="Ribokinase-like"/>
</dbReference>
<organism evidence="2 3">
    <name type="scientific">Romanomermis culicivorax</name>
    <name type="common">Nematode worm</name>
    <dbReference type="NCBI Taxonomy" id="13658"/>
    <lineage>
        <taxon>Eukaryota</taxon>
        <taxon>Metazoa</taxon>
        <taxon>Ecdysozoa</taxon>
        <taxon>Nematoda</taxon>
        <taxon>Enoplea</taxon>
        <taxon>Dorylaimia</taxon>
        <taxon>Mermithida</taxon>
        <taxon>Mermithoidea</taxon>
        <taxon>Mermithidae</taxon>
        <taxon>Romanomermis</taxon>
    </lineage>
</organism>
<proteinExistence type="predicted"/>
<evidence type="ECO:0000313" key="2">
    <source>
        <dbReference type="Proteomes" id="UP000887565"/>
    </source>
</evidence>
<dbReference type="WBParaSite" id="nRc.2.0.1.t16207-RA">
    <property type="protein sequence ID" value="nRc.2.0.1.t16207-RA"/>
    <property type="gene ID" value="nRc.2.0.1.g16207"/>
</dbReference>
<evidence type="ECO:0000313" key="3">
    <source>
        <dbReference type="WBParaSite" id="nRc.2.0.1.t16207-RA"/>
    </source>
</evidence>
<keyword evidence="1" id="KW-0472">Membrane</keyword>
<keyword evidence="1" id="KW-0812">Transmembrane</keyword>
<feature type="transmembrane region" description="Helical" evidence="1">
    <location>
        <begin position="37"/>
        <end position="61"/>
    </location>
</feature>
<reference evidence="3" key="1">
    <citation type="submission" date="2022-11" db="UniProtKB">
        <authorList>
            <consortium name="WormBaseParasite"/>
        </authorList>
    </citation>
    <scope>IDENTIFICATION</scope>
</reference>
<evidence type="ECO:0000256" key="1">
    <source>
        <dbReference type="SAM" id="Phobius"/>
    </source>
</evidence>
<dbReference type="SUPFAM" id="SSF53613">
    <property type="entry name" value="Ribokinase-like"/>
    <property type="match status" value="1"/>
</dbReference>
<keyword evidence="1" id="KW-1133">Transmembrane helix</keyword>
<sequence length="120" mass="13783">MNVQAATPQNGRLPVYTLPDFNNHSHRIPRKHIIDSAIFILHLMVKILSVGLLCVDVVSYVDQYPEEDSAVHCRDQLWTTGGNATNVCKGKLGIYKMQFKNSLRLFLEKRDLTILRNRDF</sequence>
<protein>
    <submittedName>
        <fullName evidence="3">Uncharacterized protein</fullName>
    </submittedName>
</protein>
<accession>A0A915IQD0</accession>
<keyword evidence="2" id="KW-1185">Reference proteome</keyword>
<name>A0A915IQD0_ROMCU</name>
<dbReference type="AlphaFoldDB" id="A0A915IQD0"/>
<dbReference type="Proteomes" id="UP000887565">
    <property type="component" value="Unplaced"/>
</dbReference>